<evidence type="ECO:0000313" key="1">
    <source>
        <dbReference type="EMBL" id="RKN81494.1"/>
    </source>
</evidence>
<dbReference type="InterPro" id="IPR045444">
    <property type="entry name" value="DUF6503"/>
</dbReference>
<name>A0A3B0CA83_9FLAO</name>
<evidence type="ECO:0000313" key="2">
    <source>
        <dbReference type="Proteomes" id="UP000276603"/>
    </source>
</evidence>
<organism evidence="1 2">
    <name type="scientific">Ulvibacterium marinum</name>
    <dbReference type="NCBI Taxonomy" id="2419782"/>
    <lineage>
        <taxon>Bacteria</taxon>
        <taxon>Pseudomonadati</taxon>
        <taxon>Bacteroidota</taxon>
        <taxon>Flavobacteriia</taxon>
        <taxon>Flavobacteriales</taxon>
        <taxon>Flavobacteriaceae</taxon>
        <taxon>Ulvibacterium</taxon>
    </lineage>
</organism>
<dbReference type="EMBL" id="RBCJ01000002">
    <property type="protein sequence ID" value="RKN81494.1"/>
    <property type="molecule type" value="Genomic_DNA"/>
</dbReference>
<protein>
    <submittedName>
        <fullName evidence="1">Deoxyribose-phosphate aldolase</fullName>
    </submittedName>
</protein>
<keyword evidence="2" id="KW-1185">Reference proteome</keyword>
<dbReference type="OrthoDB" id="982433at2"/>
<dbReference type="AlphaFoldDB" id="A0A3B0CA83"/>
<sequence length="250" mass="28713">MNKAIVLFCISIILACGQKAKTELSAQDIINESIKISGGEGYQKNTFSFDFRGRSYVMERKAGRKILKRISQIDSNTVLDVKQHNGLQRFVNDSLVHLPDSMANKYGNSVNSVHYFAYLPYGLNDPAVNKKYLGRSRIKGKDYHEIQVTFDKEDGGDDYDDIYVYWFDVTTLKPDYIAYEFHVDGGGKRFRQAYNERYVNGIRFVDYKNYKPIDQTIAVQKMDSLFMAGQLELLSEIELKNITVLPGNYN</sequence>
<dbReference type="Pfam" id="PF20113">
    <property type="entry name" value="DUF6503"/>
    <property type="match status" value="1"/>
</dbReference>
<dbReference type="PROSITE" id="PS51257">
    <property type="entry name" value="PROKAR_LIPOPROTEIN"/>
    <property type="match status" value="1"/>
</dbReference>
<reference evidence="1 2" key="1">
    <citation type="submission" date="2018-10" db="EMBL/GenBank/DDBJ databases">
        <title>Ulvibacterium marinum gen. nov., sp. nov., a novel marine bacterium of the family Flavobacteriaceae, isolated from a culture of the green alga Ulva prolifera.</title>
        <authorList>
            <person name="Zhang Z."/>
        </authorList>
    </citation>
    <scope>NUCLEOTIDE SEQUENCE [LARGE SCALE GENOMIC DNA]</scope>
    <source>
        <strain evidence="1 2">CCMM003</strain>
    </source>
</reference>
<dbReference type="Proteomes" id="UP000276603">
    <property type="component" value="Unassembled WGS sequence"/>
</dbReference>
<comment type="caution">
    <text evidence="1">The sequence shown here is derived from an EMBL/GenBank/DDBJ whole genome shotgun (WGS) entry which is preliminary data.</text>
</comment>
<accession>A0A3B0CA83</accession>
<gene>
    <name evidence="1" type="ORF">D7Z94_11290</name>
</gene>
<dbReference type="RefSeq" id="WP_120711651.1">
    <property type="nucleotide sequence ID" value="NZ_RBCJ01000002.1"/>
</dbReference>
<proteinExistence type="predicted"/>